<gene>
    <name evidence="1" type="ORF">BLNAU_2485</name>
</gene>
<protein>
    <submittedName>
        <fullName evidence="1">Uncharacterized protein</fullName>
    </submittedName>
</protein>
<accession>A0ABQ9YFV6</accession>
<reference evidence="1 2" key="1">
    <citation type="journal article" date="2022" name="bioRxiv">
        <title>Genomics of Preaxostyla Flagellates Illuminates Evolutionary Transitions and the Path Towards Mitochondrial Loss.</title>
        <authorList>
            <person name="Novak L.V.F."/>
            <person name="Treitli S.C."/>
            <person name="Pyrih J."/>
            <person name="Halakuc P."/>
            <person name="Pipaliya S.V."/>
            <person name="Vacek V."/>
            <person name="Brzon O."/>
            <person name="Soukal P."/>
            <person name="Eme L."/>
            <person name="Dacks J.B."/>
            <person name="Karnkowska A."/>
            <person name="Elias M."/>
            <person name="Hampl V."/>
        </authorList>
    </citation>
    <scope>NUCLEOTIDE SEQUENCE [LARGE SCALE GENOMIC DNA]</scope>
    <source>
        <strain evidence="1">NAU3</strain>
        <tissue evidence="1">Gut</tissue>
    </source>
</reference>
<comment type="caution">
    <text evidence="1">The sequence shown here is derived from an EMBL/GenBank/DDBJ whole genome shotgun (WGS) entry which is preliminary data.</text>
</comment>
<name>A0ABQ9YFV6_9EUKA</name>
<dbReference type="EMBL" id="JARBJD010000010">
    <property type="protein sequence ID" value="KAK2962652.1"/>
    <property type="molecule type" value="Genomic_DNA"/>
</dbReference>
<organism evidence="1 2">
    <name type="scientific">Blattamonas nauphoetae</name>
    <dbReference type="NCBI Taxonomy" id="2049346"/>
    <lineage>
        <taxon>Eukaryota</taxon>
        <taxon>Metamonada</taxon>
        <taxon>Preaxostyla</taxon>
        <taxon>Oxymonadida</taxon>
        <taxon>Blattamonas</taxon>
    </lineage>
</organism>
<sequence>MPIDWSRPVKRLLQLGDCDLASRINEWKLEALQKMGKGKEQLPSIFSGINNDMDAAGTNPSRIFPIVPIQLLGTIWKDILWAIQQMHQSRTVQKNFNSTNFSIVDDGLKLTKFGLADDIPEEATHLLGEPNIGTV</sequence>
<evidence type="ECO:0000313" key="2">
    <source>
        <dbReference type="Proteomes" id="UP001281761"/>
    </source>
</evidence>
<evidence type="ECO:0000313" key="1">
    <source>
        <dbReference type="EMBL" id="KAK2962652.1"/>
    </source>
</evidence>
<dbReference type="Proteomes" id="UP001281761">
    <property type="component" value="Unassembled WGS sequence"/>
</dbReference>
<proteinExistence type="predicted"/>
<keyword evidence="2" id="KW-1185">Reference proteome</keyword>